<dbReference type="InterPro" id="IPR043133">
    <property type="entry name" value="GTP-CH-I_C/QueF"/>
</dbReference>
<comment type="function">
    <text evidence="6">Catalyzes the conversion of 7,8-dihydroneopterin to 6-hydroxymethyl-7,8-dihydropterin.</text>
</comment>
<reference evidence="8" key="1">
    <citation type="submission" date="2021-01" db="EMBL/GenBank/DDBJ databases">
        <title>Modified the classification status of verrucomicrobia.</title>
        <authorList>
            <person name="Feng X."/>
        </authorList>
    </citation>
    <scope>NUCLEOTIDE SEQUENCE</scope>
    <source>
        <strain evidence="8">KCTC 13126</strain>
    </source>
</reference>
<dbReference type="PANTHER" id="PTHR42844:SF1">
    <property type="entry name" value="DIHYDRONEOPTERIN ALDOLASE 1-RELATED"/>
    <property type="match status" value="1"/>
</dbReference>
<evidence type="ECO:0000313" key="9">
    <source>
        <dbReference type="Proteomes" id="UP000617628"/>
    </source>
</evidence>
<evidence type="ECO:0000256" key="1">
    <source>
        <dbReference type="ARBA" id="ARBA00001353"/>
    </source>
</evidence>
<comment type="caution">
    <text evidence="8">The sequence shown here is derived from an EMBL/GenBank/DDBJ whole genome shotgun (WGS) entry which is preliminary data.</text>
</comment>
<dbReference type="GO" id="GO:0046654">
    <property type="term" value="P:tetrahydrofolate biosynthetic process"/>
    <property type="evidence" value="ECO:0007669"/>
    <property type="project" value="UniProtKB-UniRule"/>
</dbReference>
<dbReference type="InterPro" id="IPR006156">
    <property type="entry name" value="Dihydroneopterin_aldolase"/>
</dbReference>
<dbReference type="AlphaFoldDB" id="A0A934RZM8"/>
<dbReference type="GO" id="GO:0005737">
    <property type="term" value="C:cytoplasm"/>
    <property type="evidence" value="ECO:0007669"/>
    <property type="project" value="TreeGrafter"/>
</dbReference>
<evidence type="ECO:0000256" key="2">
    <source>
        <dbReference type="ARBA" id="ARBA00005013"/>
    </source>
</evidence>
<dbReference type="Pfam" id="PF02152">
    <property type="entry name" value="FolB"/>
    <property type="match status" value="1"/>
</dbReference>
<proteinExistence type="inferred from homology"/>
<evidence type="ECO:0000256" key="6">
    <source>
        <dbReference type="RuleBase" id="RU362079"/>
    </source>
</evidence>
<dbReference type="SMART" id="SM00905">
    <property type="entry name" value="FolB"/>
    <property type="match status" value="1"/>
</dbReference>
<dbReference type="NCBIfam" id="TIGR00525">
    <property type="entry name" value="folB"/>
    <property type="match status" value="1"/>
</dbReference>
<dbReference type="PANTHER" id="PTHR42844">
    <property type="entry name" value="DIHYDRONEOPTERIN ALDOLASE 1-RELATED"/>
    <property type="match status" value="1"/>
</dbReference>
<dbReference type="NCBIfam" id="TIGR00526">
    <property type="entry name" value="folB_dom"/>
    <property type="match status" value="1"/>
</dbReference>
<feature type="domain" description="Dihydroneopterin aldolase/epimerase" evidence="7">
    <location>
        <begin position="8"/>
        <end position="121"/>
    </location>
</feature>
<dbReference type="GO" id="GO:0004150">
    <property type="term" value="F:dihydroneopterin aldolase activity"/>
    <property type="evidence" value="ECO:0007669"/>
    <property type="project" value="UniProtKB-UniRule"/>
</dbReference>
<dbReference type="Proteomes" id="UP000617628">
    <property type="component" value="Unassembled WGS sequence"/>
</dbReference>
<evidence type="ECO:0000259" key="7">
    <source>
        <dbReference type="SMART" id="SM00905"/>
    </source>
</evidence>
<evidence type="ECO:0000256" key="5">
    <source>
        <dbReference type="ARBA" id="ARBA00023239"/>
    </source>
</evidence>
<dbReference type="Gene3D" id="3.30.1130.10">
    <property type="match status" value="1"/>
</dbReference>
<keyword evidence="9" id="KW-1185">Reference proteome</keyword>
<comment type="catalytic activity">
    <reaction evidence="1 6">
        <text>7,8-dihydroneopterin = 6-hydroxymethyl-7,8-dihydropterin + glycolaldehyde</text>
        <dbReference type="Rhea" id="RHEA:10540"/>
        <dbReference type="ChEBI" id="CHEBI:17001"/>
        <dbReference type="ChEBI" id="CHEBI:17071"/>
        <dbReference type="ChEBI" id="CHEBI:44841"/>
        <dbReference type="EC" id="4.1.2.25"/>
    </reaction>
</comment>
<evidence type="ECO:0000256" key="3">
    <source>
        <dbReference type="ARBA" id="ARBA00005708"/>
    </source>
</evidence>
<dbReference type="InterPro" id="IPR006157">
    <property type="entry name" value="FolB_dom"/>
</dbReference>
<dbReference type="CDD" id="cd00534">
    <property type="entry name" value="DHNA_DHNTPE"/>
    <property type="match status" value="1"/>
</dbReference>
<evidence type="ECO:0000313" key="8">
    <source>
        <dbReference type="EMBL" id="MBK1879238.1"/>
    </source>
</evidence>
<keyword evidence="5 6" id="KW-0456">Lyase</keyword>
<dbReference type="SUPFAM" id="SSF55620">
    <property type="entry name" value="Tetrahydrobiopterin biosynthesis enzymes-like"/>
    <property type="match status" value="1"/>
</dbReference>
<sequence length="125" mass="14337">MSRELDTVFLEGVELFGYIGVLEHEKREGQTFYIDVELGVDLRKAGQSDVLAQTVNYAEVFTLAEQLMDEARFDLIESYAEQLSEEIFSYFDLVEKTCITVRKPEAPIDGKFRSAGITIRRERSD</sequence>
<dbReference type="EC" id="4.1.2.25" evidence="6"/>
<protein>
    <recommendedName>
        <fullName evidence="6">7,8-dihydroneopterin aldolase</fullName>
        <ecNumber evidence="6">4.1.2.25</ecNumber>
    </recommendedName>
</protein>
<keyword evidence="4 6" id="KW-0289">Folate biosynthesis</keyword>
<dbReference type="RefSeq" id="WP_200357451.1">
    <property type="nucleotide sequence ID" value="NZ_JAENIL010000043.1"/>
</dbReference>
<comment type="pathway">
    <text evidence="2 6">Cofactor biosynthesis; tetrahydrofolate biosynthesis; 2-amino-4-hydroxy-6-hydroxymethyl-7,8-dihydropteridine diphosphate from 7,8-dihydroneopterin triphosphate: step 3/4.</text>
</comment>
<accession>A0A934RZM8</accession>
<evidence type="ECO:0000256" key="4">
    <source>
        <dbReference type="ARBA" id="ARBA00022909"/>
    </source>
</evidence>
<dbReference type="GO" id="GO:0046656">
    <property type="term" value="P:folic acid biosynthetic process"/>
    <property type="evidence" value="ECO:0007669"/>
    <property type="project" value="UniProtKB-UniRule"/>
</dbReference>
<gene>
    <name evidence="8" type="primary">folB</name>
    <name evidence="8" type="ORF">JIN87_20295</name>
</gene>
<dbReference type="EMBL" id="JAENIL010000043">
    <property type="protein sequence ID" value="MBK1879238.1"/>
    <property type="molecule type" value="Genomic_DNA"/>
</dbReference>
<organism evidence="8 9">
    <name type="scientific">Pelagicoccus mobilis</name>
    <dbReference type="NCBI Taxonomy" id="415221"/>
    <lineage>
        <taxon>Bacteria</taxon>
        <taxon>Pseudomonadati</taxon>
        <taxon>Verrucomicrobiota</taxon>
        <taxon>Opitutia</taxon>
        <taxon>Puniceicoccales</taxon>
        <taxon>Pelagicoccaceae</taxon>
        <taxon>Pelagicoccus</taxon>
    </lineage>
</organism>
<name>A0A934RZM8_9BACT</name>
<comment type="similarity">
    <text evidence="3 6">Belongs to the DHNA family.</text>
</comment>